<reference evidence="13 14" key="1">
    <citation type="submission" date="2016-07" db="EMBL/GenBank/DDBJ databases">
        <title>Pervasive Adenine N6-methylation of Active Genes in Fungi.</title>
        <authorList>
            <consortium name="DOE Joint Genome Institute"/>
            <person name="Mondo S.J."/>
            <person name="Dannebaum R.O."/>
            <person name="Kuo R.C."/>
            <person name="Labutti K."/>
            <person name="Haridas S."/>
            <person name="Kuo A."/>
            <person name="Salamov A."/>
            <person name="Ahrendt S.R."/>
            <person name="Lipzen A."/>
            <person name="Sullivan W."/>
            <person name="Andreopoulos W.B."/>
            <person name="Clum A."/>
            <person name="Lindquist E."/>
            <person name="Daum C."/>
            <person name="Ramamoorthy G.K."/>
            <person name="Gryganskyi A."/>
            <person name="Culley D."/>
            <person name="Magnuson J.K."/>
            <person name="James T.Y."/>
            <person name="O'Malley M.A."/>
            <person name="Stajich J.E."/>
            <person name="Spatafora J.W."/>
            <person name="Visel A."/>
            <person name="Grigoriev I.V."/>
        </authorList>
    </citation>
    <scope>NUCLEOTIDE SEQUENCE [LARGE SCALE GENOMIC DNA]</scope>
    <source>
        <strain evidence="13 14">68-887.2</strain>
    </source>
</reference>
<accession>A0A1Y2AVK0</accession>
<comment type="caution">
    <text evidence="10">Lacks conserved residue(s) required for the propagation of feature annotation.</text>
</comment>
<dbReference type="SUPFAM" id="SSF144091">
    <property type="entry name" value="Rhomboid-like"/>
    <property type="match status" value="1"/>
</dbReference>
<keyword evidence="7 10" id="KW-0720">Serine protease</keyword>
<keyword evidence="5 10" id="KW-0812">Transmembrane</keyword>
<dbReference type="GO" id="GO:0004252">
    <property type="term" value="F:serine-type endopeptidase activity"/>
    <property type="evidence" value="ECO:0007669"/>
    <property type="project" value="InterPro"/>
</dbReference>
<feature type="transmembrane region" description="Helical" evidence="10">
    <location>
        <begin position="453"/>
        <end position="473"/>
    </location>
</feature>
<keyword evidence="9 10" id="KW-0472">Membrane</keyword>
<dbReference type="STRING" id="71784.A0A1Y2AVK0"/>
<evidence type="ECO:0000256" key="6">
    <source>
        <dbReference type="ARBA" id="ARBA00022801"/>
    </source>
</evidence>
<evidence type="ECO:0000256" key="4">
    <source>
        <dbReference type="ARBA" id="ARBA00022670"/>
    </source>
</evidence>
<dbReference type="PANTHER" id="PTHR22936:SF69">
    <property type="entry name" value="RHOMBOID-LIKE PROTEIN"/>
    <property type="match status" value="1"/>
</dbReference>
<dbReference type="InterPro" id="IPR002610">
    <property type="entry name" value="Peptidase_S54_rhomboid-like"/>
</dbReference>
<protein>
    <recommendedName>
        <fullName evidence="10">Rhomboid-type serine protease</fullName>
        <ecNumber evidence="10">3.4.21.105</ecNumber>
    </recommendedName>
</protein>
<dbReference type="GO" id="GO:0016020">
    <property type="term" value="C:membrane"/>
    <property type="evidence" value="ECO:0007669"/>
    <property type="project" value="UniProtKB-SubCell"/>
</dbReference>
<feature type="compositionally biased region" description="Polar residues" evidence="11">
    <location>
        <begin position="126"/>
        <end position="136"/>
    </location>
</feature>
<dbReference type="PANTHER" id="PTHR22936">
    <property type="entry name" value="RHOMBOID-RELATED"/>
    <property type="match status" value="1"/>
</dbReference>
<name>A0A1Y2AVK0_9TREE</name>
<evidence type="ECO:0000256" key="11">
    <source>
        <dbReference type="SAM" id="MobiDB-lite"/>
    </source>
</evidence>
<dbReference type="InterPro" id="IPR022764">
    <property type="entry name" value="Peptidase_S54_rhomboid_dom"/>
</dbReference>
<keyword evidence="4 10" id="KW-0645">Protease</keyword>
<feature type="transmembrane region" description="Helical" evidence="10">
    <location>
        <begin position="508"/>
        <end position="529"/>
    </location>
</feature>
<dbReference type="OrthoDB" id="2146116at2759"/>
<evidence type="ECO:0000256" key="5">
    <source>
        <dbReference type="ARBA" id="ARBA00022692"/>
    </source>
</evidence>
<dbReference type="EC" id="3.4.21.105" evidence="10"/>
<dbReference type="Pfam" id="PF01694">
    <property type="entry name" value="Rhomboid"/>
    <property type="match status" value="1"/>
</dbReference>
<feature type="region of interest" description="Disordered" evidence="11">
    <location>
        <begin position="84"/>
        <end position="136"/>
    </location>
</feature>
<gene>
    <name evidence="13" type="ORF">BCR39DRAFT_470533</name>
</gene>
<feature type="domain" description="Peptidase S54 rhomboid" evidence="12">
    <location>
        <begin position="355"/>
        <end position="494"/>
    </location>
</feature>
<dbReference type="InParanoid" id="A0A1Y2AVK0"/>
<comment type="subcellular location">
    <subcellularLocation>
        <location evidence="2 10">Membrane</location>
        <topology evidence="2 10">Multi-pass membrane protein</topology>
    </subcellularLocation>
</comment>
<dbReference type="InterPro" id="IPR035952">
    <property type="entry name" value="Rhomboid-like_sf"/>
</dbReference>
<feature type="compositionally biased region" description="Low complexity" evidence="11">
    <location>
        <begin position="102"/>
        <end position="114"/>
    </location>
</feature>
<feature type="transmembrane region" description="Helical" evidence="10">
    <location>
        <begin position="391"/>
        <end position="416"/>
    </location>
</feature>
<feature type="transmembrane region" description="Helical" evidence="10">
    <location>
        <begin position="479"/>
        <end position="496"/>
    </location>
</feature>
<dbReference type="AlphaFoldDB" id="A0A1Y2AVK0"/>
<comment type="function">
    <text evidence="10">Serine protease involved in intramembrane proteolysis.</text>
</comment>
<proteinExistence type="inferred from homology"/>
<comment type="catalytic activity">
    <reaction evidence="1 10">
        <text>Cleaves type-1 transmembrane domains using a catalytic dyad composed of serine and histidine that are contributed by different transmembrane domains.</text>
        <dbReference type="EC" id="3.4.21.105"/>
    </reaction>
</comment>
<organism evidence="13 14">
    <name type="scientific">Naematelia encephala</name>
    <dbReference type="NCBI Taxonomy" id="71784"/>
    <lineage>
        <taxon>Eukaryota</taxon>
        <taxon>Fungi</taxon>
        <taxon>Dikarya</taxon>
        <taxon>Basidiomycota</taxon>
        <taxon>Agaricomycotina</taxon>
        <taxon>Tremellomycetes</taxon>
        <taxon>Tremellales</taxon>
        <taxon>Naemateliaceae</taxon>
        <taxon>Naematelia</taxon>
    </lineage>
</organism>
<evidence type="ECO:0000256" key="7">
    <source>
        <dbReference type="ARBA" id="ARBA00022825"/>
    </source>
</evidence>
<keyword evidence="6 10" id="KW-0378">Hydrolase</keyword>
<dbReference type="Proteomes" id="UP000193986">
    <property type="component" value="Unassembled WGS sequence"/>
</dbReference>
<dbReference type="GO" id="GO:0006508">
    <property type="term" value="P:proteolysis"/>
    <property type="evidence" value="ECO:0007669"/>
    <property type="project" value="UniProtKB-KW"/>
</dbReference>
<dbReference type="Gene3D" id="1.20.1540.10">
    <property type="entry name" value="Rhomboid-like"/>
    <property type="match status" value="1"/>
</dbReference>
<evidence type="ECO:0000313" key="13">
    <source>
        <dbReference type="EMBL" id="ORY26257.1"/>
    </source>
</evidence>
<evidence type="ECO:0000259" key="12">
    <source>
        <dbReference type="Pfam" id="PF01694"/>
    </source>
</evidence>
<evidence type="ECO:0000256" key="10">
    <source>
        <dbReference type="RuleBase" id="RU362115"/>
    </source>
</evidence>
<comment type="caution">
    <text evidence="13">The sequence shown here is derived from an EMBL/GenBank/DDBJ whole genome shotgun (WGS) entry which is preliminary data.</text>
</comment>
<evidence type="ECO:0000256" key="2">
    <source>
        <dbReference type="ARBA" id="ARBA00004141"/>
    </source>
</evidence>
<dbReference type="EMBL" id="MCFC01000049">
    <property type="protein sequence ID" value="ORY26257.1"/>
    <property type="molecule type" value="Genomic_DNA"/>
</dbReference>
<evidence type="ECO:0000256" key="9">
    <source>
        <dbReference type="ARBA" id="ARBA00023136"/>
    </source>
</evidence>
<feature type="transmembrane region" description="Helical" evidence="10">
    <location>
        <begin position="422"/>
        <end position="441"/>
    </location>
</feature>
<evidence type="ECO:0000313" key="14">
    <source>
        <dbReference type="Proteomes" id="UP000193986"/>
    </source>
</evidence>
<keyword evidence="14" id="KW-1185">Reference proteome</keyword>
<evidence type="ECO:0000256" key="1">
    <source>
        <dbReference type="ARBA" id="ARBA00000156"/>
    </source>
</evidence>
<feature type="transmembrane region" description="Helical" evidence="10">
    <location>
        <begin position="360"/>
        <end position="379"/>
    </location>
</feature>
<evidence type="ECO:0000256" key="3">
    <source>
        <dbReference type="ARBA" id="ARBA00009045"/>
    </source>
</evidence>
<keyword evidence="8 10" id="KW-1133">Transmembrane helix</keyword>
<comment type="similarity">
    <text evidence="3 10">Belongs to the peptidase S54 family.</text>
</comment>
<sequence length="582" mass="63473">MAFPSPLATNNLFGAGDKQREVTADVDTPSTIRAVPATSAQLVEAPLPSPFPLPTARPISFPNRDVVTGYLDPHEPALRESLYSNPDEAERASSPTIGPWDSSSQRSYPTTSSRLTPHHTVALSDGATQTRSKTSMGGLSYIDEEGAYYRSPHHRPASHMDPIEMQGLVLNAAPPGTDTSSIGGVKYAEDDLGPYLYQPESVDDTRGTGSKVYDLLLFPTGLDRLLALFGMHPGRYPVEQAIERKRRGLGGQRWPVAAWTLTVVMTAVLVFELVRNFNATGSVIALHPTVNYMVGPSSEVLINIGARFPPCMHLVEAIPPTFEFECLNDTSSTPTTSCTLEEICGHGGFHGQDPNQSWRFVAPIFLHVGVIHLLLNMLAQVTAGAQIEREMGTIPFLIVYFAGGIYGFVLGGNFALPGIPSVGASGALFAINACVLVDLILHWRYEERPKLKAFFLFVEFCIGIGMGYIPFAVDGFAHLGGWAMGLLCGIILYPSISETKTHRFAIWFARLVALVLIIIAFVLTIKNFYTSDPNASCEWCKFLSCIPTSSNNHCQGTVSQRVIPCFPFAWVRSHQVVGSHYH</sequence>
<evidence type="ECO:0000256" key="8">
    <source>
        <dbReference type="ARBA" id="ARBA00022989"/>
    </source>
</evidence>